<protein>
    <submittedName>
        <fullName evidence="1">Uncharacterized protein</fullName>
    </submittedName>
</protein>
<comment type="caution">
    <text evidence="1">The sequence shown here is derived from an EMBL/GenBank/DDBJ whole genome shotgun (WGS) entry which is preliminary data.</text>
</comment>
<sequence>MVLLIKDVLIKKFSNTYVQTIFIFLKKNEYGNLMFNVCVEPPIVNDHIRKTTIALKNYSDTEIIEV</sequence>
<proteinExistence type="predicted"/>
<name>A0ABQ0QZI8_9FIRM</name>
<dbReference type="EMBL" id="BHEO01000008">
    <property type="protein sequence ID" value="GBU05854.1"/>
    <property type="molecule type" value="Genomic_DNA"/>
</dbReference>
<reference evidence="1 2" key="1">
    <citation type="journal article" date="2018" name="Int. J. Syst. Evol. Microbiol.">
        <title>Draft Genome Sequence of Faecalimonas umbilicata JCM 30896T, an Acetate-Producing Bacterium Isolated from Human Feces.</title>
        <authorList>
            <person name="Sakamoto M."/>
            <person name="Ikeyama N."/>
            <person name="Yuki M."/>
            <person name="Ohkuma M."/>
        </authorList>
    </citation>
    <scope>NUCLEOTIDE SEQUENCE [LARGE SCALE GENOMIC DNA]</scope>
    <source>
        <strain evidence="1 2">EGH7</strain>
    </source>
</reference>
<gene>
    <name evidence="1" type="ORF">FAEUMB_23950</name>
</gene>
<accession>A0ABQ0QZI8</accession>
<evidence type="ECO:0000313" key="1">
    <source>
        <dbReference type="EMBL" id="GBU05854.1"/>
    </source>
</evidence>
<organism evidence="1 2">
    <name type="scientific">Faecalimonas umbilicata</name>
    <dbReference type="NCBI Taxonomy" id="1912855"/>
    <lineage>
        <taxon>Bacteria</taxon>
        <taxon>Bacillati</taxon>
        <taxon>Bacillota</taxon>
        <taxon>Clostridia</taxon>
        <taxon>Lachnospirales</taxon>
        <taxon>Lachnospiraceae</taxon>
        <taxon>Faecalimonas</taxon>
    </lineage>
</organism>
<dbReference type="Proteomes" id="UP000702954">
    <property type="component" value="Unassembled WGS sequence"/>
</dbReference>
<evidence type="ECO:0000313" key="2">
    <source>
        <dbReference type="Proteomes" id="UP000702954"/>
    </source>
</evidence>
<keyword evidence="2" id="KW-1185">Reference proteome</keyword>